<protein>
    <submittedName>
        <fullName evidence="3">Probable nucleoredoxin 1</fullName>
    </submittedName>
</protein>
<dbReference type="AlphaFoldDB" id="A0A830CZH0"/>
<evidence type="ECO:0000256" key="1">
    <source>
        <dbReference type="ARBA" id="ARBA00022737"/>
    </source>
</evidence>
<evidence type="ECO:0000313" key="3">
    <source>
        <dbReference type="EMBL" id="GFQ01284.1"/>
    </source>
</evidence>
<gene>
    <name evidence="3" type="ORF">PHJA_002272300</name>
</gene>
<feature type="domain" description="DC1" evidence="2">
    <location>
        <begin position="8"/>
        <end position="56"/>
    </location>
</feature>
<dbReference type="OrthoDB" id="1877533at2759"/>
<dbReference type="PANTHER" id="PTHR46288:SF13">
    <property type="entry name" value="DC1 DOMAIN CONTAINING PROTEIN"/>
    <property type="match status" value="1"/>
</dbReference>
<sequence>MPMKITHPFHKDHAFTLLPGPAYAEGLFSCDACGEPGKGFSYHCKPCGVDLHVLCASMPLSVTRTCHMHELRLKFGLPYDDKSFYCDVCMGPGGSRHWLYRCGPCGFGAHLNCALGFQATGSSSTRSAPQPPQFVSNAAIGVPAGGPMSVPGYAENREAVLRMINMINNNNVAAQAMLASGGGYDAYRLLRQQRLMQMISNFRNSGVGGGGGGIPGFNGMDGGAGGQDFLQALISGGSGGGGGGLDLQSLLGGGNGFDFLGGALGGFGL</sequence>
<dbReference type="EMBL" id="BMAC01000672">
    <property type="protein sequence ID" value="GFQ01284.1"/>
    <property type="molecule type" value="Genomic_DNA"/>
</dbReference>
<organism evidence="3 4">
    <name type="scientific">Phtheirospermum japonicum</name>
    <dbReference type="NCBI Taxonomy" id="374723"/>
    <lineage>
        <taxon>Eukaryota</taxon>
        <taxon>Viridiplantae</taxon>
        <taxon>Streptophyta</taxon>
        <taxon>Embryophyta</taxon>
        <taxon>Tracheophyta</taxon>
        <taxon>Spermatophyta</taxon>
        <taxon>Magnoliopsida</taxon>
        <taxon>eudicotyledons</taxon>
        <taxon>Gunneridae</taxon>
        <taxon>Pentapetalae</taxon>
        <taxon>asterids</taxon>
        <taxon>lamiids</taxon>
        <taxon>Lamiales</taxon>
        <taxon>Orobanchaceae</taxon>
        <taxon>Orobanchaceae incertae sedis</taxon>
        <taxon>Phtheirospermum</taxon>
    </lineage>
</organism>
<comment type="caution">
    <text evidence="3">The sequence shown here is derived from an EMBL/GenBank/DDBJ whole genome shotgun (WGS) entry which is preliminary data.</text>
</comment>
<dbReference type="Pfam" id="PF03107">
    <property type="entry name" value="C1_2"/>
    <property type="match status" value="2"/>
</dbReference>
<dbReference type="PANTHER" id="PTHR46288">
    <property type="entry name" value="PHORBOL-ESTER/DAG-TYPE DOMAIN-CONTAINING PROTEIN"/>
    <property type="match status" value="1"/>
</dbReference>
<feature type="domain" description="DC1" evidence="2">
    <location>
        <begin position="66"/>
        <end position="114"/>
    </location>
</feature>
<dbReference type="SUPFAM" id="SSF57889">
    <property type="entry name" value="Cysteine-rich domain"/>
    <property type="match status" value="2"/>
</dbReference>
<dbReference type="Proteomes" id="UP000653305">
    <property type="component" value="Unassembled WGS sequence"/>
</dbReference>
<dbReference type="InterPro" id="IPR046349">
    <property type="entry name" value="C1-like_sf"/>
</dbReference>
<name>A0A830CZH0_9LAMI</name>
<accession>A0A830CZH0</accession>
<keyword evidence="4" id="KW-1185">Reference proteome</keyword>
<dbReference type="InterPro" id="IPR004146">
    <property type="entry name" value="DC1"/>
</dbReference>
<proteinExistence type="predicted"/>
<evidence type="ECO:0000259" key="2">
    <source>
        <dbReference type="Pfam" id="PF03107"/>
    </source>
</evidence>
<evidence type="ECO:0000313" key="4">
    <source>
        <dbReference type="Proteomes" id="UP000653305"/>
    </source>
</evidence>
<keyword evidence="1" id="KW-0677">Repeat</keyword>
<reference evidence="3" key="1">
    <citation type="submission" date="2020-07" db="EMBL/GenBank/DDBJ databases">
        <title>Ethylene signaling mediates host invasion by parasitic plants.</title>
        <authorList>
            <person name="Yoshida S."/>
        </authorList>
    </citation>
    <scope>NUCLEOTIDE SEQUENCE</scope>
    <source>
        <strain evidence="3">Okayama</strain>
    </source>
</reference>